<comment type="caution">
    <text evidence="2">The sequence shown here is derived from an EMBL/GenBank/DDBJ whole genome shotgun (WGS) entry which is preliminary data.</text>
</comment>
<keyword evidence="3" id="KW-1185">Reference proteome</keyword>
<dbReference type="Proteomes" id="UP001500653">
    <property type="component" value="Unassembled WGS sequence"/>
</dbReference>
<dbReference type="InterPro" id="IPR024072">
    <property type="entry name" value="DHFR-like_dom_sf"/>
</dbReference>
<protein>
    <submittedName>
        <fullName evidence="2">Dihydrofolate reductase family protein</fullName>
    </submittedName>
</protein>
<dbReference type="Pfam" id="PF01872">
    <property type="entry name" value="RibD_C"/>
    <property type="match status" value="1"/>
</dbReference>
<evidence type="ECO:0000259" key="1">
    <source>
        <dbReference type="Pfam" id="PF01872"/>
    </source>
</evidence>
<gene>
    <name evidence="2" type="ORF">GCM10009676_17890</name>
</gene>
<sequence length="187" mass="20530">MGTLSYTATVSLDGYAADADGDFQWSAPDDEAFQFHIDRMAVVSTEVLGRNTYLLMRYWDSEPADGSWGAAEHEFARRWHSIEHVVVSSTLTRDDLASERDRLVPGLGLAELEKIVADAAGEVEIFGPTTASAAIRAGMVRDFRFFVVPKVVGGGLRALPDGAQLDVRLAEHQIFGNGIAYLHYEPR</sequence>
<evidence type="ECO:0000313" key="3">
    <source>
        <dbReference type="Proteomes" id="UP001500653"/>
    </source>
</evidence>
<dbReference type="SUPFAM" id="SSF53597">
    <property type="entry name" value="Dihydrofolate reductase-like"/>
    <property type="match status" value="1"/>
</dbReference>
<organism evidence="2 3">
    <name type="scientific">Prauserella halophila</name>
    <dbReference type="NCBI Taxonomy" id="185641"/>
    <lineage>
        <taxon>Bacteria</taxon>
        <taxon>Bacillati</taxon>
        <taxon>Actinomycetota</taxon>
        <taxon>Actinomycetes</taxon>
        <taxon>Pseudonocardiales</taxon>
        <taxon>Pseudonocardiaceae</taxon>
        <taxon>Prauserella</taxon>
    </lineage>
</organism>
<dbReference type="EMBL" id="BAAALN010000005">
    <property type="protein sequence ID" value="GAA1234586.1"/>
    <property type="molecule type" value="Genomic_DNA"/>
</dbReference>
<name>A0ABP4GW67_9PSEU</name>
<dbReference type="Gene3D" id="3.40.430.10">
    <property type="entry name" value="Dihydrofolate Reductase, subunit A"/>
    <property type="match status" value="1"/>
</dbReference>
<accession>A0ABP4GW67</accession>
<reference evidence="3" key="1">
    <citation type="journal article" date="2019" name="Int. J. Syst. Evol. Microbiol.">
        <title>The Global Catalogue of Microorganisms (GCM) 10K type strain sequencing project: providing services to taxonomists for standard genome sequencing and annotation.</title>
        <authorList>
            <consortium name="The Broad Institute Genomics Platform"/>
            <consortium name="The Broad Institute Genome Sequencing Center for Infectious Disease"/>
            <person name="Wu L."/>
            <person name="Ma J."/>
        </authorList>
    </citation>
    <scope>NUCLEOTIDE SEQUENCE [LARGE SCALE GENOMIC DNA]</scope>
    <source>
        <strain evidence="3">JCM 13023</strain>
    </source>
</reference>
<dbReference type="InterPro" id="IPR002734">
    <property type="entry name" value="RibDG_C"/>
</dbReference>
<evidence type="ECO:0000313" key="2">
    <source>
        <dbReference type="EMBL" id="GAA1234586.1"/>
    </source>
</evidence>
<proteinExistence type="predicted"/>
<dbReference type="RefSeq" id="WP_253863473.1">
    <property type="nucleotide sequence ID" value="NZ_BAAALN010000005.1"/>
</dbReference>
<feature type="domain" description="Bacterial bifunctional deaminase-reductase C-terminal" evidence="1">
    <location>
        <begin position="5"/>
        <end position="180"/>
    </location>
</feature>